<accession>A0A415C2Q1</accession>
<reference evidence="3 4" key="1">
    <citation type="submission" date="2018-08" db="EMBL/GenBank/DDBJ databases">
        <title>A genome reference for cultivated species of the human gut microbiota.</title>
        <authorList>
            <person name="Zou Y."/>
            <person name="Xue W."/>
            <person name="Luo G."/>
        </authorList>
    </citation>
    <scope>NUCLEOTIDE SEQUENCE [LARGE SCALE GENOMIC DNA]</scope>
    <source>
        <strain evidence="3 4">AM12-10</strain>
    </source>
</reference>
<proteinExistence type="predicted"/>
<dbReference type="Proteomes" id="UP000283727">
    <property type="component" value="Unassembled WGS sequence"/>
</dbReference>
<dbReference type="InterPro" id="IPR036397">
    <property type="entry name" value="RNaseH_sf"/>
</dbReference>
<dbReference type="InterPro" id="IPR013520">
    <property type="entry name" value="Ribonucl_H"/>
</dbReference>
<dbReference type="InterPro" id="IPR006054">
    <property type="entry name" value="DnaQ"/>
</dbReference>
<dbReference type="SMART" id="SM00479">
    <property type="entry name" value="EXOIII"/>
    <property type="match status" value="1"/>
</dbReference>
<dbReference type="GO" id="GO:0003677">
    <property type="term" value="F:DNA binding"/>
    <property type="evidence" value="ECO:0007669"/>
    <property type="project" value="InterPro"/>
</dbReference>
<evidence type="ECO:0000259" key="2">
    <source>
        <dbReference type="SMART" id="SM00479"/>
    </source>
</evidence>
<dbReference type="GO" id="GO:0005829">
    <property type="term" value="C:cytosol"/>
    <property type="evidence" value="ECO:0007669"/>
    <property type="project" value="TreeGrafter"/>
</dbReference>
<dbReference type="GO" id="GO:0008408">
    <property type="term" value="F:3'-5' exonuclease activity"/>
    <property type="evidence" value="ECO:0007669"/>
    <property type="project" value="TreeGrafter"/>
</dbReference>
<dbReference type="PANTHER" id="PTHR30231">
    <property type="entry name" value="DNA POLYMERASE III SUBUNIT EPSILON"/>
    <property type="match status" value="1"/>
</dbReference>
<evidence type="ECO:0000313" key="3">
    <source>
        <dbReference type="EMBL" id="RHJ22006.1"/>
    </source>
</evidence>
<dbReference type="Gene3D" id="3.30.420.10">
    <property type="entry name" value="Ribonuclease H-like superfamily/Ribonuclease H"/>
    <property type="match status" value="1"/>
</dbReference>
<dbReference type="NCBIfam" id="TIGR00573">
    <property type="entry name" value="dnaq"/>
    <property type="match status" value="1"/>
</dbReference>
<dbReference type="AlphaFoldDB" id="A0A415C2Q1"/>
<dbReference type="InterPro" id="IPR012337">
    <property type="entry name" value="RNaseH-like_sf"/>
</dbReference>
<keyword evidence="1 3" id="KW-0378">Hydrolase</keyword>
<feature type="domain" description="Exonuclease" evidence="2">
    <location>
        <begin position="24"/>
        <end position="191"/>
    </location>
</feature>
<protein>
    <submittedName>
        <fullName evidence="3">3'-5' exonuclease</fullName>
    </submittedName>
</protein>
<dbReference type="GO" id="GO:0003887">
    <property type="term" value="F:DNA-directed DNA polymerase activity"/>
    <property type="evidence" value="ECO:0007669"/>
    <property type="project" value="InterPro"/>
</dbReference>
<dbReference type="PANTHER" id="PTHR30231:SF41">
    <property type="entry name" value="DNA POLYMERASE III SUBUNIT EPSILON"/>
    <property type="match status" value="1"/>
</dbReference>
<sequence length="196" mass="22307">MPERTRHAYRDPRRLDPMRAPLSDYVVVDLETTGLDVKTGAMPIEIGAVRVTNGHRADTFETLINPGAIIPWEVTQLTGITNRMLIGQPDVIQTTRMFDRWLHTGTVVMAHNAPFDIGFLDMMASLAGTTFDHPWTDTLEMVRRLHPMRLRHRVTDLIVYYGIADNEAHRALSDAIQEQQVYEAMKKETFGKGPEH</sequence>
<dbReference type="Pfam" id="PF00929">
    <property type="entry name" value="RNase_T"/>
    <property type="match status" value="1"/>
</dbReference>
<gene>
    <name evidence="3" type="ORF">DW137_09240</name>
</gene>
<dbReference type="SUPFAM" id="SSF53098">
    <property type="entry name" value="Ribonuclease H-like"/>
    <property type="match status" value="1"/>
</dbReference>
<evidence type="ECO:0000313" key="4">
    <source>
        <dbReference type="Proteomes" id="UP000283727"/>
    </source>
</evidence>
<dbReference type="GO" id="GO:0045004">
    <property type="term" value="P:DNA replication proofreading"/>
    <property type="evidence" value="ECO:0007669"/>
    <property type="project" value="TreeGrafter"/>
</dbReference>
<dbReference type="EMBL" id="QRLR01000006">
    <property type="protein sequence ID" value="RHJ22006.1"/>
    <property type="molecule type" value="Genomic_DNA"/>
</dbReference>
<dbReference type="FunFam" id="3.30.420.10:FF:000045">
    <property type="entry name" value="3'-5' exonuclease DinG"/>
    <property type="match status" value="1"/>
</dbReference>
<keyword evidence="1 3" id="KW-0540">Nuclease</keyword>
<keyword evidence="1 3" id="KW-0269">Exonuclease</keyword>
<organism evidence="3 4">
    <name type="scientific">Bifidobacterium bifidum</name>
    <dbReference type="NCBI Taxonomy" id="1681"/>
    <lineage>
        <taxon>Bacteria</taxon>
        <taxon>Bacillati</taxon>
        <taxon>Actinomycetota</taxon>
        <taxon>Actinomycetes</taxon>
        <taxon>Bifidobacteriales</taxon>
        <taxon>Bifidobacteriaceae</taxon>
        <taxon>Bifidobacterium</taxon>
    </lineage>
</organism>
<name>A0A415C2Q1_BIFBI</name>
<dbReference type="CDD" id="cd06127">
    <property type="entry name" value="DEDDh"/>
    <property type="match status" value="1"/>
</dbReference>
<comment type="caution">
    <text evidence="3">The sequence shown here is derived from an EMBL/GenBank/DDBJ whole genome shotgun (WGS) entry which is preliminary data.</text>
</comment>
<evidence type="ECO:0000256" key="1">
    <source>
        <dbReference type="ARBA" id="ARBA00022839"/>
    </source>
</evidence>